<protein>
    <submittedName>
        <fullName evidence="2">Methyltransferase domain-containing protein</fullName>
    </submittedName>
</protein>
<evidence type="ECO:0000313" key="3">
    <source>
        <dbReference type="Proteomes" id="UP000467637"/>
    </source>
</evidence>
<dbReference type="InterPro" id="IPR029063">
    <property type="entry name" value="SAM-dependent_MTases_sf"/>
</dbReference>
<dbReference type="SUPFAM" id="SSF53335">
    <property type="entry name" value="S-adenosyl-L-methionine-dependent methyltransferases"/>
    <property type="match status" value="1"/>
</dbReference>
<sequence>MKNVIEYYSSFDEWGRLDREPLEFTINWHYIKKYLPNSGSILDNGAGPGKYSFELARQGYNVTLSDITPKLVEMAKEKADELGLTEKFSGFHSLNATNLKEISNENFDASLMLGPLYHLQNENDRIAAVRELHRVTKNNGIVFVAFQSRMRMLLTSLLFPTFWKPNDNIDTINKFIDEGIFNHTDQGRFTGAYYYNIEDIKPFMENHGFETIDLIGSSNLGALINNEQKQYWTDQGEKEKLIELLIRIAGDPSVLGVSSHLLYIGRKKLKV</sequence>
<dbReference type="Gene3D" id="3.40.50.150">
    <property type="entry name" value="Vaccinia Virus protein VP39"/>
    <property type="match status" value="1"/>
</dbReference>
<gene>
    <name evidence="2" type="ORF">GON05_23695</name>
</gene>
<dbReference type="Pfam" id="PF08241">
    <property type="entry name" value="Methyltransf_11"/>
    <property type="match status" value="1"/>
</dbReference>
<feature type="domain" description="Methyltransferase type 11" evidence="1">
    <location>
        <begin position="42"/>
        <end position="143"/>
    </location>
</feature>
<organism evidence="2 3">
    <name type="scientific">Paenibacillus anseongense</name>
    <dbReference type="NCBI Taxonomy" id="2682845"/>
    <lineage>
        <taxon>Bacteria</taxon>
        <taxon>Bacillati</taxon>
        <taxon>Bacillota</taxon>
        <taxon>Bacilli</taxon>
        <taxon>Bacillales</taxon>
        <taxon>Paenibacillaceae</taxon>
        <taxon>Paenibacillus</taxon>
    </lineage>
</organism>
<dbReference type="CDD" id="cd02440">
    <property type="entry name" value="AdoMet_MTases"/>
    <property type="match status" value="1"/>
</dbReference>
<dbReference type="InterPro" id="IPR013216">
    <property type="entry name" value="Methyltransf_11"/>
</dbReference>
<name>A0ABW9UDV6_9BACL</name>
<keyword evidence="3" id="KW-1185">Reference proteome</keyword>
<comment type="caution">
    <text evidence="2">The sequence shown here is derived from an EMBL/GenBank/DDBJ whole genome shotgun (WGS) entry which is preliminary data.</text>
</comment>
<evidence type="ECO:0000313" key="2">
    <source>
        <dbReference type="EMBL" id="MVQ37631.1"/>
    </source>
</evidence>
<dbReference type="EMBL" id="WSEM01000020">
    <property type="protein sequence ID" value="MVQ37631.1"/>
    <property type="molecule type" value="Genomic_DNA"/>
</dbReference>
<keyword evidence="2" id="KW-0489">Methyltransferase</keyword>
<dbReference type="RefSeq" id="WP_157322528.1">
    <property type="nucleotide sequence ID" value="NZ_WSEM01000020.1"/>
</dbReference>
<dbReference type="Proteomes" id="UP000467637">
    <property type="component" value="Unassembled WGS sequence"/>
</dbReference>
<keyword evidence="2" id="KW-0808">Transferase</keyword>
<accession>A0ABW9UDV6</accession>
<dbReference type="GO" id="GO:0008168">
    <property type="term" value="F:methyltransferase activity"/>
    <property type="evidence" value="ECO:0007669"/>
    <property type="project" value="UniProtKB-KW"/>
</dbReference>
<evidence type="ECO:0000259" key="1">
    <source>
        <dbReference type="Pfam" id="PF08241"/>
    </source>
</evidence>
<reference evidence="2 3" key="1">
    <citation type="submission" date="2019-12" db="EMBL/GenBank/DDBJ databases">
        <authorList>
            <person name="Huq M.A."/>
        </authorList>
    </citation>
    <scope>NUCLEOTIDE SEQUENCE [LARGE SCALE GENOMIC DNA]</scope>
    <source>
        <strain evidence="2 3">MAH-34</strain>
    </source>
</reference>
<dbReference type="GO" id="GO:0032259">
    <property type="term" value="P:methylation"/>
    <property type="evidence" value="ECO:0007669"/>
    <property type="project" value="UniProtKB-KW"/>
</dbReference>
<proteinExistence type="predicted"/>